<evidence type="ECO:0000313" key="12">
    <source>
        <dbReference type="Proteomes" id="UP000279236"/>
    </source>
</evidence>
<name>A0A427Y606_9TREE</name>
<keyword evidence="12" id="KW-1185">Reference proteome</keyword>
<protein>
    <recommendedName>
        <fullName evidence="6">Autophagy protein 5</fullName>
    </recommendedName>
</protein>
<evidence type="ECO:0000259" key="8">
    <source>
        <dbReference type="Pfam" id="PF04106"/>
    </source>
</evidence>
<dbReference type="GO" id="GO:0005776">
    <property type="term" value="C:autophagosome"/>
    <property type="evidence" value="ECO:0007669"/>
    <property type="project" value="TreeGrafter"/>
</dbReference>
<dbReference type="GO" id="GO:0034045">
    <property type="term" value="C:phagophore assembly site membrane"/>
    <property type="evidence" value="ECO:0007669"/>
    <property type="project" value="UniProtKB-SubCell"/>
</dbReference>
<keyword evidence="5 6" id="KW-0072">Autophagy</keyword>
<keyword evidence="3 6" id="KW-1017">Isopeptide bond</keyword>
<dbReference type="Proteomes" id="UP000279236">
    <property type="component" value="Unassembled WGS sequence"/>
</dbReference>
<comment type="subcellular location">
    <subcellularLocation>
        <location evidence="1 6">Preautophagosomal structure membrane</location>
        <topology evidence="1 6">Peripheral membrane protein</topology>
    </subcellularLocation>
</comment>
<dbReference type="InterPro" id="IPR048318">
    <property type="entry name" value="ATG5_UblB"/>
</dbReference>
<keyword evidence="6" id="KW-0472">Membrane</keyword>
<dbReference type="Pfam" id="PF20638">
    <property type="entry name" value="ATG5_UblA"/>
    <property type="match status" value="1"/>
</dbReference>
<dbReference type="Gene3D" id="1.10.246.190">
    <property type="entry name" value="Autophagy protein Apg5, helix rich domain"/>
    <property type="match status" value="1"/>
</dbReference>
<dbReference type="GO" id="GO:0019776">
    <property type="term" value="F:Atg8-family ligase activity"/>
    <property type="evidence" value="ECO:0007669"/>
    <property type="project" value="TreeGrafter"/>
</dbReference>
<feature type="domain" description="Autophagy protein ATG5 UblB" evidence="8">
    <location>
        <begin position="279"/>
        <end position="363"/>
    </location>
</feature>
<dbReference type="GO" id="GO:0044233">
    <property type="term" value="C:mitochondria-associated endoplasmic reticulum membrane contact site"/>
    <property type="evidence" value="ECO:0007669"/>
    <property type="project" value="TreeGrafter"/>
</dbReference>
<reference evidence="11 12" key="1">
    <citation type="submission" date="2018-11" db="EMBL/GenBank/DDBJ databases">
        <title>Genome sequence of Apiotrichum porosum DSM 27194.</title>
        <authorList>
            <person name="Aliyu H."/>
            <person name="Gorte O."/>
            <person name="Ochsenreither K."/>
        </authorList>
    </citation>
    <scope>NUCLEOTIDE SEQUENCE [LARGE SCALE GENOMIC DNA]</scope>
    <source>
        <strain evidence="11 12">DSM 27194</strain>
    </source>
</reference>
<dbReference type="GO" id="GO:0000422">
    <property type="term" value="P:autophagy of mitochondrion"/>
    <property type="evidence" value="ECO:0007669"/>
    <property type="project" value="TreeGrafter"/>
</dbReference>
<dbReference type="STRING" id="105984.A0A427Y606"/>
<dbReference type="Pfam" id="PF04106">
    <property type="entry name" value="ATG5_UblB"/>
    <property type="match status" value="1"/>
</dbReference>
<evidence type="ECO:0000313" key="11">
    <source>
        <dbReference type="EMBL" id="RSH86518.1"/>
    </source>
</evidence>
<evidence type="ECO:0000256" key="5">
    <source>
        <dbReference type="ARBA" id="ARBA00023006"/>
    </source>
</evidence>
<dbReference type="GO" id="GO:0006995">
    <property type="term" value="P:cellular response to nitrogen starvation"/>
    <property type="evidence" value="ECO:0007669"/>
    <property type="project" value="TreeGrafter"/>
</dbReference>
<comment type="similarity">
    <text evidence="2 6">Belongs to the ATG5 family.</text>
</comment>
<evidence type="ECO:0000256" key="7">
    <source>
        <dbReference type="SAM" id="MobiDB-lite"/>
    </source>
</evidence>
<dbReference type="RefSeq" id="XP_028479303.1">
    <property type="nucleotide sequence ID" value="XM_028620331.1"/>
</dbReference>
<keyword evidence="4 6" id="KW-0832">Ubl conjugation</keyword>
<comment type="caution">
    <text evidence="11">The sequence shown here is derived from an EMBL/GenBank/DDBJ whole genome shotgun (WGS) entry which is preliminary data.</text>
</comment>
<proteinExistence type="inferred from homology"/>
<feature type="domain" description="Autophagy protein ATG5 UblA" evidence="10">
    <location>
        <begin position="18"/>
        <end position="82"/>
    </location>
</feature>
<organism evidence="11 12">
    <name type="scientific">Apiotrichum porosum</name>
    <dbReference type="NCBI Taxonomy" id="105984"/>
    <lineage>
        <taxon>Eukaryota</taxon>
        <taxon>Fungi</taxon>
        <taxon>Dikarya</taxon>
        <taxon>Basidiomycota</taxon>
        <taxon>Agaricomycotina</taxon>
        <taxon>Tremellomycetes</taxon>
        <taxon>Trichosporonales</taxon>
        <taxon>Trichosporonaceae</taxon>
        <taxon>Apiotrichum</taxon>
    </lineage>
</organism>
<dbReference type="GeneID" id="39589326"/>
<evidence type="ECO:0000259" key="9">
    <source>
        <dbReference type="Pfam" id="PF20637"/>
    </source>
</evidence>
<dbReference type="InterPro" id="IPR007239">
    <property type="entry name" value="Atg5"/>
</dbReference>
<evidence type="ECO:0000256" key="6">
    <source>
        <dbReference type="RuleBase" id="RU361202"/>
    </source>
</evidence>
<gene>
    <name evidence="11" type="primary">ATG5</name>
    <name evidence="11" type="ORF">EHS24_004783</name>
</gene>
<dbReference type="AlphaFoldDB" id="A0A427Y606"/>
<dbReference type="OrthoDB" id="272162at2759"/>
<feature type="region of interest" description="Disordered" evidence="7">
    <location>
        <begin position="224"/>
        <end position="266"/>
    </location>
</feature>
<dbReference type="Pfam" id="PF20637">
    <property type="entry name" value="ATG5_HBR"/>
    <property type="match status" value="1"/>
</dbReference>
<dbReference type="FunFam" id="3.10.20.90:FF:000347">
    <property type="entry name" value="Autophagy protein 5"/>
    <property type="match status" value="1"/>
</dbReference>
<feature type="domain" description="Autophagy protein ATG5 alpha-helical bundle region" evidence="9">
    <location>
        <begin position="167"/>
        <end position="223"/>
    </location>
</feature>
<evidence type="ECO:0000256" key="4">
    <source>
        <dbReference type="ARBA" id="ARBA00022843"/>
    </source>
</evidence>
<dbReference type="GO" id="GO:0034274">
    <property type="term" value="C:Atg12-Atg5-Atg16 complex"/>
    <property type="evidence" value="ECO:0007669"/>
    <property type="project" value="TreeGrafter"/>
</dbReference>
<dbReference type="PANTHER" id="PTHR13040:SF2">
    <property type="entry name" value="AUTOPHAGY PROTEIN 5"/>
    <property type="match status" value="1"/>
</dbReference>
<dbReference type="PANTHER" id="PTHR13040">
    <property type="entry name" value="AUTOPHAGY PROTEIN 5"/>
    <property type="match status" value="1"/>
</dbReference>
<dbReference type="Gene3D" id="3.10.20.90">
    <property type="entry name" value="Phosphatidylinositol 3-kinase Catalytic Subunit, Chain A, domain 1"/>
    <property type="match status" value="1"/>
</dbReference>
<feature type="compositionally biased region" description="Gly residues" evidence="7">
    <location>
        <begin position="237"/>
        <end position="247"/>
    </location>
</feature>
<evidence type="ECO:0000256" key="2">
    <source>
        <dbReference type="ARBA" id="ARBA00006910"/>
    </source>
</evidence>
<comment type="function">
    <text evidence="6">Involved in cytoplasm to vacuole transport (Cvt) and autophagic vesicle formation.</text>
</comment>
<comment type="subunit">
    <text evidence="6">Conjugated with ATG12.</text>
</comment>
<dbReference type="InterPro" id="IPR042527">
    <property type="entry name" value="Atg5_UblA_dom_sf"/>
</dbReference>
<keyword evidence="6" id="KW-0813">Transport</keyword>
<dbReference type="InterPro" id="IPR048939">
    <property type="entry name" value="ATG5_UblA"/>
</dbReference>
<dbReference type="InterPro" id="IPR048940">
    <property type="entry name" value="ATG5_HBR"/>
</dbReference>
<dbReference type="GO" id="GO:0034727">
    <property type="term" value="P:piecemeal microautophagy of the nucleus"/>
    <property type="evidence" value="ECO:0007669"/>
    <property type="project" value="TreeGrafter"/>
</dbReference>
<dbReference type="Gene3D" id="3.10.20.620">
    <property type="match status" value="1"/>
</dbReference>
<accession>A0A427Y606</accession>
<dbReference type="EMBL" id="RSCE01000002">
    <property type="protein sequence ID" value="RSH86518.1"/>
    <property type="molecule type" value="Genomic_DNA"/>
</dbReference>
<evidence type="ECO:0000256" key="1">
    <source>
        <dbReference type="ARBA" id="ARBA00004623"/>
    </source>
</evidence>
<evidence type="ECO:0000259" key="10">
    <source>
        <dbReference type="Pfam" id="PF20638"/>
    </source>
</evidence>
<dbReference type="GO" id="GO:0061908">
    <property type="term" value="C:phagophore"/>
    <property type="evidence" value="ECO:0007669"/>
    <property type="project" value="TreeGrafter"/>
</dbReference>
<dbReference type="InterPro" id="IPR042526">
    <property type="entry name" value="Atg5_HR"/>
</dbReference>
<sequence length="369" mass="39317">MAAATVQSSTNLFRRLAWNATVPLEIRLADAEGSLVDRYYVQAPRYTYLPLLLPAIRENLVELALDDDQLAKLDESQWWFEEDNGYATAGPERTDGHFAPQGACKWNWPIDLIELHAAISLPAAPTDIDTSPKGTPTATPSAAKPLRLVLHLTGAPSDKLIVPKGIEACKTQFVNQVKEADFVRWGNTKRVTSLRRGDLEAGWDGVVGGDFDLHQRMASRIVPLPIPLPPGGSTISSGGGGGGGGSGLPSRPPSVEPGQNSSAANSGAKLESAYAARSLPLKIYLPDNAPAMQHVVAPISAETGKPTTLLQMLRTHLPQLFPAVAKPYVLAQPLAQGIVLPPDAEVAWLAACMSGADGWLRVGIRLVAE</sequence>
<evidence type="ECO:0000256" key="3">
    <source>
        <dbReference type="ARBA" id="ARBA00022499"/>
    </source>
</evidence>